<feature type="domain" description="Oxidoreductase molybdopterin-binding" evidence="4">
    <location>
        <begin position="237"/>
        <end position="380"/>
    </location>
</feature>
<evidence type="ECO:0000259" key="5">
    <source>
        <dbReference type="Pfam" id="PF03404"/>
    </source>
</evidence>
<feature type="region of interest" description="Disordered" evidence="2">
    <location>
        <begin position="471"/>
        <end position="501"/>
    </location>
</feature>
<protein>
    <submittedName>
        <fullName evidence="6">Periplasmic DMSO/TMAO reductase YedYZ</fullName>
    </submittedName>
</protein>
<evidence type="ECO:0000313" key="7">
    <source>
        <dbReference type="Proteomes" id="UP000258707"/>
    </source>
</evidence>
<dbReference type="Pfam" id="PF00174">
    <property type="entry name" value="Oxidored_molyb"/>
    <property type="match status" value="1"/>
</dbReference>
<feature type="transmembrane region" description="Helical" evidence="3">
    <location>
        <begin position="104"/>
        <end position="122"/>
    </location>
</feature>
<dbReference type="KEGG" id="nan:AArc1_1109"/>
<reference evidence="7" key="1">
    <citation type="submission" date="2017-10" db="EMBL/GenBank/DDBJ databases">
        <title>Phenotypic and genomic properties of facultatively anaerobic sulfur-reducing natronoarchaea from hypersaline soda lakes.</title>
        <authorList>
            <person name="Sorokin D.Y."/>
            <person name="Kublanov I.V."/>
            <person name="Roman P."/>
            <person name="Sinninghe Damste J.S."/>
            <person name="Golyshin P.N."/>
            <person name="Rojo D."/>
            <person name="Ciordia S."/>
            <person name="Mena Md.C."/>
            <person name="Ferrer M."/>
            <person name="Messina E."/>
            <person name="Smedile F."/>
            <person name="La Spada G."/>
            <person name="La Cono V."/>
            <person name="Yakimov M.M."/>
        </authorList>
    </citation>
    <scope>NUCLEOTIDE SEQUENCE [LARGE SCALE GENOMIC DNA]</scope>
    <source>
        <strain evidence="7">AArc1</strain>
    </source>
</reference>
<keyword evidence="3" id="KW-0812">Transmembrane</keyword>
<accession>A0A346PD55</accession>
<evidence type="ECO:0000259" key="4">
    <source>
        <dbReference type="Pfam" id="PF00174"/>
    </source>
</evidence>
<dbReference type="InterPro" id="IPR014756">
    <property type="entry name" value="Ig_E-set"/>
</dbReference>
<dbReference type="Gene3D" id="3.90.420.10">
    <property type="entry name" value="Oxidoreductase, molybdopterin-binding domain"/>
    <property type="match status" value="1"/>
</dbReference>
<feature type="transmembrane region" description="Helical" evidence="3">
    <location>
        <begin position="72"/>
        <end position="98"/>
    </location>
</feature>
<keyword evidence="1" id="KW-0175">Coiled coil</keyword>
<dbReference type="AlphaFoldDB" id="A0A346PD55"/>
<organism evidence="6 7">
    <name type="scientific">Natrarchaeobaculum sulfurireducens</name>
    <dbReference type="NCBI Taxonomy" id="2044521"/>
    <lineage>
        <taxon>Archaea</taxon>
        <taxon>Methanobacteriati</taxon>
        <taxon>Methanobacteriota</taxon>
        <taxon>Stenosarchaea group</taxon>
        <taxon>Halobacteria</taxon>
        <taxon>Halobacteriales</taxon>
        <taxon>Natrialbaceae</taxon>
        <taxon>Natrarchaeobaculum</taxon>
    </lineage>
</organism>
<dbReference type="Proteomes" id="UP000258707">
    <property type="component" value="Chromosome"/>
</dbReference>
<dbReference type="EMBL" id="CP024047">
    <property type="protein sequence ID" value="AXR77450.1"/>
    <property type="molecule type" value="Genomic_DNA"/>
</dbReference>
<dbReference type="SUPFAM" id="SSF56524">
    <property type="entry name" value="Oxidoreductase molybdopterin-binding domain"/>
    <property type="match status" value="1"/>
</dbReference>
<dbReference type="PANTHER" id="PTHR19372:SF7">
    <property type="entry name" value="SULFITE OXIDASE, MITOCHONDRIAL"/>
    <property type="match status" value="1"/>
</dbReference>
<evidence type="ECO:0000256" key="3">
    <source>
        <dbReference type="SAM" id="Phobius"/>
    </source>
</evidence>
<feature type="transmembrane region" description="Helical" evidence="3">
    <location>
        <begin position="127"/>
        <end position="147"/>
    </location>
</feature>
<evidence type="ECO:0000256" key="1">
    <source>
        <dbReference type="SAM" id="Coils"/>
    </source>
</evidence>
<feature type="transmembrane region" description="Helical" evidence="3">
    <location>
        <begin position="40"/>
        <end position="60"/>
    </location>
</feature>
<feature type="coiled-coil region" evidence="1">
    <location>
        <begin position="181"/>
        <end position="208"/>
    </location>
</feature>
<dbReference type="InterPro" id="IPR036374">
    <property type="entry name" value="OxRdtase_Mopterin-bd_sf"/>
</dbReference>
<dbReference type="GO" id="GO:0006790">
    <property type="term" value="P:sulfur compound metabolic process"/>
    <property type="evidence" value="ECO:0007669"/>
    <property type="project" value="TreeGrafter"/>
</dbReference>
<dbReference type="GO" id="GO:0020037">
    <property type="term" value="F:heme binding"/>
    <property type="evidence" value="ECO:0007669"/>
    <property type="project" value="TreeGrafter"/>
</dbReference>
<dbReference type="Pfam" id="PF03404">
    <property type="entry name" value="Mo-co_dimer"/>
    <property type="match status" value="1"/>
</dbReference>
<proteinExistence type="predicted"/>
<dbReference type="GO" id="GO:0008482">
    <property type="term" value="F:sulfite oxidase activity"/>
    <property type="evidence" value="ECO:0007669"/>
    <property type="project" value="TreeGrafter"/>
</dbReference>
<dbReference type="Gene3D" id="2.60.40.650">
    <property type="match status" value="1"/>
</dbReference>
<feature type="domain" description="Moybdenum cofactor oxidoreductase dimerisation" evidence="5">
    <location>
        <begin position="402"/>
        <end position="481"/>
    </location>
</feature>
<dbReference type="GO" id="GO:0030151">
    <property type="term" value="F:molybdenum ion binding"/>
    <property type="evidence" value="ECO:0007669"/>
    <property type="project" value="InterPro"/>
</dbReference>
<dbReference type="InterPro" id="IPR000572">
    <property type="entry name" value="OxRdtase_Mopterin-bd_dom"/>
</dbReference>
<dbReference type="SUPFAM" id="SSF81296">
    <property type="entry name" value="E set domains"/>
    <property type="match status" value="1"/>
</dbReference>
<evidence type="ECO:0000313" key="6">
    <source>
        <dbReference type="EMBL" id="AXR77450.1"/>
    </source>
</evidence>
<keyword evidence="3" id="KW-1133">Transmembrane helix</keyword>
<evidence type="ECO:0000256" key="2">
    <source>
        <dbReference type="SAM" id="MobiDB-lite"/>
    </source>
</evidence>
<sequence length="501" mass="54506">MGESRMIDRRLTLVIALLASGVSAVATSFAIYATSERFLVTSFNYIVLEFIPGWFISAVTQRFGELALELSMIFSGGVLSVILGALAVGGYTVAARFVPSYEEVGGFAVAALLIFVPAFLVVGVPGAVVPSAVVGAGVVTLFAVYPAPAEEFNTDRRTLVKSASAVVAFNVVAHGLGLVRRSQTQRSERELQERAQLLEVEHLRSEAEDGELEAEGIKPVVTDVDDFFKVDINPSPPSLDSGSWSLSITGLVEEELELDLDDVRSEEVVHEYKAIRCLSDAIDGDQLDTAIWTGVKLEDILEDASPEGEYAMLYGADEYFYSIPLDDLEESVLAFGMNGLELPEAHGYPVRVLVPDRWGKLHVKWLTDIEIIDEEEGGYWEERGWQGMGPVNAVTKIDRINRPDDRVQIVGHAYAGGRGVETVEVSVDGGDEWNEATLSDPLPNPDTVRQWVYEVDAADVGGQAEIYARTIDGEGTTQPEEEADPYPDGATGWAHRSISTD</sequence>
<name>A0A346PD55_9EURY</name>
<keyword evidence="3" id="KW-0472">Membrane</keyword>
<dbReference type="PANTHER" id="PTHR19372">
    <property type="entry name" value="SULFITE REDUCTASE"/>
    <property type="match status" value="1"/>
</dbReference>
<gene>
    <name evidence="6" type="ORF">AArc1_1109</name>
</gene>
<dbReference type="GO" id="GO:0043546">
    <property type="term" value="F:molybdopterin cofactor binding"/>
    <property type="evidence" value="ECO:0007669"/>
    <property type="project" value="TreeGrafter"/>
</dbReference>
<dbReference type="InterPro" id="IPR005066">
    <property type="entry name" value="MoCF_OxRdtse_dimer"/>
</dbReference>